<evidence type="ECO:0000313" key="1">
    <source>
        <dbReference type="EMBL" id="KOO33519.1"/>
    </source>
</evidence>
<keyword evidence="2" id="KW-1185">Reference proteome</keyword>
<dbReference type="EMBL" id="JWZX01001499">
    <property type="protein sequence ID" value="KOO33519.1"/>
    <property type="molecule type" value="Genomic_DNA"/>
</dbReference>
<accession>A0A0M0K3Z8</accession>
<sequence>MGERIATQLELQAMNTWAETVATQLETSSSIASLRERITALSDFSTSNFPRATHSLPVLYMFSGTDLITAHALFPNAPEYHLVADFPVGHPSCFLDAACTSQANESATAFFKHWANLRFARQSTNLMRRAFERVGQLPALLVSLRLMGQPLIHAATQDVMPPSLSAGIKTRAAPHWILRNRWMAAWVLEHSAATLHDESGLRPCFYNASEGLVGSDWQTVRRGHFADFENREVRWYPGEKAELKAFFQGPELPFQFGYAQHGGLGVLLAAWRREVL</sequence>
<reference evidence="2" key="1">
    <citation type="journal article" date="2015" name="PLoS Genet.">
        <title>Genome Sequence and Transcriptome Analyses of Chrysochromulina tobin: Metabolic Tools for Enhanced Algal Fitness in the Prominent Order Prymnesiales (Haptophyceae).</title>
        <authorList>
            <person name="Hovde B.T."/>
            <person name="Deodato C.R."/>
            <person name="Hunsperger H.M."/>
            <person name="Ryken S.A."/>
            <person name="Yost W."/>
            <person name="Jha R.K."/>
            <person name="Patterson J."/>
            <person name="Monnat R.J. Jr."/>
            <person name="Barlow S.B."/>
            <person name="Starkenburg S.R."/>
            <person name="Cattolico R.A."/>
        </authorList>
    </citation>
    <scope>NUCLEOTIDE SEQUENCE</scope>
    <source>
        <strain evidence="2">CCMP291</strain>
    </source>
</reference>
<protein>
    <submittedName>
        <fullName evidence="1">Uncharacterized protein</fullName>
    </submittedName>
</protein>
<dbReference type="AlphaFoldDB" id="A0A0M0K3Z8"/>
<evidence type="ECO:0000313" key="2">
    <source>
        <dbReference type="Proteomes" id="UP000037460"/>
    </source>
</evidence>
<proteinExistence type="predicted"/>
<comment type="caution">
    <text evidence="1">The sequence shown here is derived from an EMBL/GenBank/DDBJ whole genome shotgun (WGS) entry which is preliminary data.</text>
</comment>
<dbReference type="Proteomes" id="UP000037460">
    <property type="component" value="Unassembled WGS sequence"/>
</dbReference>
<organism evidence="1 2">
    <name type="scientific">Chrysochromulina tobinii</name>
    <dbReference type="NCBI Taxonomy" id="1460289"/>
    <lineage>
        <taxon>Eukaryota</taxon>
        <taxon>Haptista</taxon>
        <taxon>Haptophyta</taxon>
        <taxon>Prymnesiophyceae</taxon>
        <taxon>Prymnesiales</taxon>
        <taxon>Chrysochromulinaceae</taxon>
        <taxon>Chrysochromulina</taxon>
    </lineage>
</organism>
<gene>
    <name evidence="1" type="ORF">Ctob_014847</name>
</gene>
<name>A0A0M0K3Z8_9EUKA</name>